<feature type="compositionally biased region" description="Acidic residues" evidence="2">
    <location>
        <begin position="600"/>
        <end position="612"/>
    </location>
</feature>
<dbReference type="Gene3D" id="1.20.120.20">
    <property type="entry name" value="Apolipoprotein"/>
    <property type="match status" value="1"/>
</dbReference>
<dbReference type="InterPro" id="IPR006597">
    <property type="entry name" value="Sel1-like"/>
</dbReference>
<sequence length="1166" mass="125262">MATRGPWSVKGIDTKAREAALHAARSEGITLGDYLNRLLLESERQEREMSGSAEQKPSNDLTAPDFNLDALDKLTRRIEAVEARSTLAITGIDQSVVGLLARLENSESSQAAMEGRIELASDDLRQTQELLEKRIARMESDETSVQNLRALKSLESALERLAHRVEDAHQSSDEAKSMVQTRLDDVDSRMDGLTKHVESTLDEAATRVTKAVEQAELRTEGTTRHLSERLSNVESKVTETLSKASESIDRYGERIEKTENLVSEALDRADSQSSGLADISERLDRAESTTNAAIEDLENTVHKLDEQMAHIKDEVGEGTISAIRAEMDKRLQDITSELNNTIAGIRSELAEQIDHAASIPTEAFAEINSAVSEMHKRMKRAEQRQNTSVEAIGEEVARLTETLDRRVQQVEQRNSSELSSDIRNQLENLATSLHRRMTELENSNSSEELSTVTRQMNDLADALSARVNASEERSAAAIKDFSDHVSTLTRKLSAKQDESLEKLSEEIRSSENRQSERMNDAIGGVRERIEQVEEATASSVSPIQKAMASLAERLEAMEDFSSPPGVSRPKNDEFAAAAAFSDSLKEADEALSKPKPQEPESFDAPDEDDFGFEPDVPKAAAKPAVDPSDPWANDDDAFVAPEATDLDEFGDDFGVPLEAHDPDYDLDAAEDEPDDFSDSFEAQQGAGPNDYLARARAAANASQDTSRSKKHSPRAALKTSGGSSKLPLIAAASVVALAAAGTAGYMMMRGKQAPTADMLSTDRPNGDVGINTVIVPDAGQLTSDIPMEMDGDVEGLALENSTDEEAAIAQEMSAETPSSEPLKETPATLETTESAPQEEATLVPPPSSKPEPQPQQLAALSAPTPTPVSRPIDMAPAPAPAPAEPPAATPAEAEAPAEITQYRNGIAALESGDIARGASLVMQAADADLAIAQYRLAKLFERGQGVPKDLAQSRIWTQRAANGGNVKAMHDLAVFYAEGEGGQQSYAGAAQWFRKAADHGLVDSQYNLGVLYEQGLGVDANPSEALYWYRVAHKMGDTGALAKVNELSQQVGPETARQTADLASAYAPAQADAMANGRFPQAAPANMTASVTPEATPASLSSDGAMIREAQDLLNLLGYNAGGADGEFGSQTRQAIITFQAANSLPQSGAVTPTLLRQLRNASVGL</sequence>
<comment type="caution">
    <text evidence="4">The sequence shown here is derived from an EMBL/GenBank/DDBJ whole genome shotgun (WGS) entry which is preliminary data.</text>
</comment>
<feature type="domain" description="Peptidoglycan binding-like" evidence="3">
    <location>
        <begin position="1104"/>
        <end position="1159"/>
    </location>
</feature>
<evidence type="ECO:0000313" key="5">
    <source>
        <dbReference type="Proteomes" id="UP001596303"/>
    </source>
</evidence>
<gene>
    <name evidence="4" type="ORF">ACFQDM_12890</name>
</gene>
<dbReference type="Pfam" id="PF01471">
    <property type="entry name" value="PG_binding_1"/>
    <property type="match status" value="1"/>
</dbReference>
<feature type="compositionally biased region" description="Acidic residues" evidence="2">
    <location>
        <begin position="664"/>
        <end position="678"/>
    </location>
</feature>
<organism evidence="4 5">
    <name type="scientific">Ponticaulis profundi</name>
    <dbReference type="NCBI Taxonomy" id="2665222"/>
    <lineage>
        <taxon>Bacteria</taxon>
        <taxon>Pseudomonadati</taxon>
        <taxon>Pseudomonadota</taxon>
        <taxon>Alphaproteobacteria</taxon>
        <taxon>Hyphomonadales</taxon>
        <taxon>Hyphomonadaceae</taxon>
        <taxon>Ponticaulis</taxon>
    </lineage>
</organism>
<feature type="region of interest" description="Disordered" evidence="2">
    <location>
        <begin position="809"/>
        <end position="893"/>
    </location>
</feature>
<proteinExistence type="predicted"/>
<dbReference type="InterPro" id="IPR036365">
    <property type="entry name" value="PGBD-like_sf"/>
</dbReference>
<dbReference type="SUPFAM" id="SSF81901">
    <property type="entry name" value="HCP-like"/>
    <property type="match status" value="1"/>
</dbReference>
<feature type="compositionally biased region" description="Pro residues" evidence="2">
    <location>
        <begin position="877"/>
        <end position="888"/>
    </location>
</feature>
<dbReference type="Pfam" id="PF08238">
    <property type="entry name" value="Sel1"/>
    <property type="match status" value="3"/>
</dbReference>
<dbReference type="SUPFAM" id="SSF47090">
    <property type="entry name" value="PGBD-like"/>
    <property type="match status" value="1"/>
</dbReference>
<keyword evidence="5" id="KW-1185">Reference proteome</keyword>
<dbReference type="InterPro" id="IPR052748">
    <property type="entry name" value="ISR_Activator"/>
</dbReference>
<feature type="coiled-coil region" evidence="1">
    <location>
        <begin position="241"/>
        <end position="314"/>
    </location>
</feature>
<feature type="compositionally biased region" description="Basic and acidic residues" evidence="2">
    <location>
        <begin position="583"/>
        <end position="598"/>
    </location>
</feature>
<feature type="coiled-coil region" evidence="1">
    <location>
        <begin position="121"/>
        <end position="171"/>
    </location>
</feature>
<dbReference type="SMART" id="SM00671">
    <property type="entry name" value="SEL1"/>
    <property type="match status" value="3"/>
</dbReference>
<dbReference type="PANTHER" id="PTHR45011:SF1">
    <property type="entry name" value="DAP3-BINDING CELL DEATH ENHANCER 1"/>
    <property type="match status" value="1"/>
</dbReference>
<dbReference type="Gene3D" id="1.25.40.10">
    <property type="entry name" value="Tetratricopeptide repeat domain"/>
    <property type="match status" value="1"/>
</dbReference>
<dbReference type="EMBL" id="JBHSSW010000017">
    <property type="protein sequence ID" value="MFC6198983.1"/>
    <property type="molecule type" value="Genomic_DNA"/>
</dbReference>
<feature type="region of interest" description="Disordered" evidence="2">
    <location>
        <begin position="559"/>
        <end position="721"/>
    </location>
</feature>
<dbReference type="Gene3D" id="1.10.101.10">
    <property type="entry name" value="PGBD-like superfamily/PGBD"/>
    <property type="match status" value="1"/>
</dbReference>
<feature type="compositionally biased region" description="Pro residues" evidence="2">
    <location>
        <begin position="843"/>
        <end position="853"/>
    </location>
</feature>
<dbReference type="PANTHER" id="PTHR45011">
    <property type="entry name" value="DAP3-BINDING CELL DEATH ENHANCER 1"/>
    <property type="match status" value="1"/>
</dbReference>
<dbReference type="InterPro" id="IPR002477">
    <property type="entry name" value="Peptidoglycan-bd-like"/>
</dbReference>
<keyword evidence="1" id="KW-0175">Coiled coil</keyword>
<feature type="region of interest" description="Disordered" evidence="2">
    <location>
        <begin position="496"/>
        <end position="521"/>
    </location>
</feature>
<dbReference type="Proteomes" id="UP001596303">
    <property type="component" value="Unassembled WGS sequence"/>
</dbReference>
<evidence type="ECO:0000256" key="1">
    <source>
        <dbReference type="SAM" id="Coils"/>
    </source>
</evidence>
<accession>A0ABW1SCA0</accession>
<dbReference type="InterPro" id="IPR011990">
    <property type="entry name" value="TPR-like_helical_dom_sf"/>
</dbReference>
<evidence type="ECO:0000259" key="3">
    <source>
        <dbReference type="Pfam" id="PF01471"/>
    </source>
</evidence>
<dbReference type="SUPFAM" id="SSF57997">
    <property type="entry name" value="Tropomyosin"/>
    <property type="match status" value="1"/>
</dbReference>
<dbReference type="RefSeq" id="WP_377379668.1">
    <property type="nucleotide sequence ID" value="NZ_JBHSSW010000017.1"/>
</dbReference>
<evidence type="ECO:0000256" key="2">
    <source>
        <dbReference type="SAM" id="MobiDB-lite"/>
    </source>
</evidence>
<reference evidence="5" key="1">
    <citation type="journal article" date="2019" name="Int. J. Syst. Evol. Microbiol.">
        <title>The Global Catalogue of Microorganisms (GCM) 10K type strain sequencing project: providing services to taxonomists for standard genome sequencing and annotation.</title>
        <authorList>
            <consortium name="The Broad Institute Genomics Platform"/>
            <consortium name="The Broad Institute Genome Sequencing Center for Infectious Disease"/>
            <person name="Wu L."/>
            <person name="Ma J."/>
        </authorList>
    </citation>
    <scope>NUCLEOTIDE SEQUENCE [LARGE SCALE GENOMIC DNA]</scope>
    <source>
        <strain evidence="5">CGMCC-1.15741</strain>
    </source>
</reference>
<protein>
    <submittedName>
        <fullName evidence="4">Peptidoglycan-binding protein</fullName>
    </submittedName>
</protein>
<dbReference type="InterPro" id="IPR036366">
    <property type="entry name" value="PGBDSf"/>
</dbReference>
<evidence type="ECO:0000313" key="4">
    <source>
        <dbReference type="EMBL" id="MFC6198983.1"/>
    </source>
</evidence>
<feature type="compositionally biased region" description="Low complexity" evidence="2">
    <location>
        <begin position="617"/>
        <end position="627"/>
    </location>
</feature>
<name>A0ABW1SCA0_9PROT</name>